<dbReference type="AlphaFoldDB" id="A0A3A1UAS6"/>
<gene>
    <name evidence="2" type="ORF">D1781_02865</name>
</gene>
<organism evidence="2 3">
    <name type="scientific">Amnibacterium setariae</name>
    <dbReference type="NCBI Taxonomy" id="2306585"/>
    <lineage>
        <taxon>Bacteria</taxon>
        <taxon>Bacillati</taxon>
        <taxon>Actinomycetota</taxon>
        <taxon>Actinomycetes</taxon>
        <taxon>Micrococcales</taxon>
        <taxon>Microbacteriaceae</taxon>
        <taxon>Amnibacterium</taxon>
    </lineage>
</organism>
<proteinExistence type="predicted"/>
<feature type="domain" description="GP-PDE" evidence="1">
    <location>
        <begin position="1"/>
        <end position="289"/>
    </location>
</feature>
<dbReference type="Gene3D" id="3.20.20.190">
    <property type="entry name" value="Phosphatidylinositol (PI) phosphodiesterase"/>
    <property type="match status" value="1"/>
</dbReference>
<keyword evidence="3" id="KW-1185">Reference proteome</keyword>
<dbReference type="Proteomes" id="UP000265742">
    <property type="component" value="Unassembled WGS sequence"/>
</dbReference>
<reference evidence="3" key="1">
    <citation type="submission" date="2018-09" db="EMBL/GenBank/DDBJ databases">
        <authorList>
            <person name="Kim I."/>
        </authorList>
    </citation>
    <scope>NUCLEOTIDE SEQUENCE [LARGE SCALE GENOMIC DNA]</scope>
    <source>
        <strain evidence="3">DD4a</strain>
    </source>
</reference>
<sequence length="301" mass="32967">MIIAHRGASGHRPELTRSALLLAVEQGADAVEVDVVASADGVLVVRHDPELSETTDVEEHAELRPLRRAKVVRGRPRVGWFAEDLRLEQLQALGARERLPRLRPESAAHDGEPLLALADAMDLLAGTGVRLVVELKHVERSARLGLPVDEILLDLLAGTARRPELAIESFEHHVLDRLAERGVGCPLVALIGHSPVADLRTVRDPAPFARYDGVSLRAGLVRPAVVDGYRGLGLDVWTWTLRPENRFLPPRFRTPTGRRGRYGAYWRRLVAAGVTGVFADHPDLALEELGRPADVGVPAYP</sequence>
<comment type="caution">
    <text evidence="2">The sequence shown here is derived from an EMBL/GenBank/DDBJ whole genome shotgun (WGS) entry which is preliminary data.</text>
</comment>
<dbReference type="OrthoDB" id="9758957at2"/>
<dbReference type="PANTHER" id="PTHR46211">
    <property type="entry name" value="GLYCEROPHOSPHORYL DIESTER PHOSPHODIESTERASE"/>
    <property type="match status" value="1"/>
</dbReference>
<evidence type="ECO:0000259" key="1">
    <source>
        <dbReference type="PROSITE" id="PS51704"/>
    </source>
</evidence>
<accession>A0A3A1UAS6</accession>
<dbReference type="EMBL" id="QXTG01000001">
    <property type="protein sequence ID" value="RIX31339.1"/>
    <property type="molecule type" value="Genomic_DNA"/>
</dbReference>
<evidence type="ECO:0000313" key="2">
    <source>
        <dbReference type="EMBL" id="RIX31339.1"/>
    </source>
</evidence>
<name>A0A3A1UAS6_9MICO</name>
<dbReference type="InterPro" id="IPR017946">
    <property type="entry name" value="PLC-like_Pdiesterase_TIM-brl"/>
</dbReference>
<dbReference type="SUPFAM" id="SSF51695">
    <property type="entry name" value="PLC-like phosphodiesterases"/>
    <property type="match status" value="1"/>
</dbReference>
<dbReference type="InterPro" id="IPR030395">
    <property type="entry name" value="GP_PDE_dom"/>
</dbReference>
<evidence type="ECO:0000313" key="3">
    <source>
        <dbReference type="Proteomes" id="UP000265742"/>
    </source>
</evidence>
<dbReference type="PANTHER" id="PTHR46211:SF14">
    <property type="entry name" value="GLYCEROPHOSPHODIESTER PHOSPHODIESTERASE"/>
    <property type="match status" value="1"/>
</dbReference>
<dbReference type="PROSITE" id="PS51704">
    <property type="entry name" value="GP_PDE"/>
    <property type="match status" value="1"/>
</dbReference>
<dbReference type="GO" id="GO:0008081">
    <property type="term" value="F:phosphoric diester hydrolase activity"/>
    <property type="evidence" value="ECO:0007669"/>
    <property type="project" value="InterPro"/>
</dbReference>
<protein>
    <submittedName>
        <fullName evidence="2">Glycerophosphodiester phosphodiesterase</fullName>
    </submittedName>
</protein>
<dbReference type="Pfam" id="PF03009">
    <property type="entry name" value="GDPD"/>
    <property type="match status" value="1"/>
</dbReference>
<dbReference type="GO" id="GO:0006629">
    <property type="term" value="P:lipid metabolic process"/>
    <property type="evidence" value="ECO:0007669"/>
    <property type="project" value="InterPro"/>
</dbReference>